<dbReference type="Gene3D" id="3.10.450.50">
    <property type="match status" value="1"/>
</dbReference>
<evidence type="ECO:0000313" key="2">
    <source>
        <dbReference type="EMBL" id="EMA35435.1"/>
    </source>
</evidence>
<protein>
    <recommendedName>
        <fullName evidence="1">Sucrose-phosphatase C-terminal domain-containing protein</fullName>
    </recommendedName>
</protein>
<dbReference type="AlphaFoldDB" id="M0LTK7"/>
<dbReference type="EMBL" id="AOMA01000124">
    <property type="protein sequence ID" value="EMA35435.1"/>
    <property type="molecule type" value="Genomic_DNA"/>
</dbReference>
<organism evidence="2 3">
    <name type="scientific">Halobiforma nitratireducens JCM 10879</name>
    <dbReference type="NCBI Taxonomy" id="1227454"/>
    <lineage>
        <taxon>Archaea</taxon>
        <taxon>Methanobacteriati</taxon>
        <taxon>Methanobacteriota</taxon>
        <taxon>Stenosarchaea group</taxon>
        <taxon>Halobacteria</taxon>
        <taxon>Halobacteriales</taxon>
        <taxon>Natrialbaceae</taxon>
        <taxon>Halobiforma</taxon>
    </lineage>
</organism>
<dbReference type="SUPFAM" id="SSF54427">
    <property type="entry name" value="NTF2-like"/>
    <property type="match status" value="1"/>
</dbReference>
<reference evidence="2 3" key="1">
    <citation type="journal article" date="2014" name="PLoS Genet.">
        <title>Phylogenetically driven sequencing of extremely halophilic archaea reveals strategies for static and dynamic osmo-response.</title>
        <authorList>
            <person name="Becker E.A."/>
            <person name="Seitzer P.M."/>
            <person name="Tritt A."/>
            <person name="Larsen D."/>
            <person name="Krusor M."/>
            <person name="Yao A.I."/>
            <person name="Wu D."/>
            <person name="Madern D."/>
            <person name="Eisen J.A."/>
            <person name="Darling A.E."/>
            <person name="Facciotti M.T."/>
        </authorList>
    </citation>
    <scope>NUCLEOTIDE SEQUENCE [LARGE SCALE GENOMIC DNA]</scope>
    <source>
        <strain evidence="2 3">JCM 10879</strain>
    </source>
</reference>
<keyword evidence="3" id="KW-1185">Reference proteome</keyword>
<proteinExistence type="predicted"/>
<dbReference type="RefSeq" id="WP_006673425.1">
    <property type="nucleotide sequence ID" value="NZ_AOMA01000124.1"/>
</dbReference>
<dbReference type="InterPro" id="IPR016918">
    <property type="entry name" value="UCP029394"/>
</dbReference>
<accession>M0LTK7</accession>
<dbReference type="eggNOG" id="ENOG502N65Q">
    <property type="taxonomic scope" value="Archaea"/>
</dbReference>
<dbReference type="InterPro" id="IPR032710">
    <property type="entry name" value="NTF2-like_dom_sf"/>
</dbReference>
<dbReference type="PIRSF" id="PIRSF029394">
    <property type="entry name" value="UCP029394"/>
    <property type="match status" value="1"/>
</dbReference>
<evidence type="ECO:0000259" key="1">
    <source>
        <dbReference type="Pfam" id="PF08472"/>
    </source>
</evidence>
<feature type="domain" description="Sucrose-phosphatase C-terminal" evidence="1">
    <location>
        <begin position="21"/>
        <end position="134"/>
    </location>
</feature>
<evidence type="ECO:0000313" key="3">
    <source>
        <dbReference type="Proteomes" id="UP000011607"/>
    </source>
</evidence>
<dbReference type="OrthoDB" id="337726at2157"/>
<dbReference type="Proteomes" id="UP000011607">
    <property type="component" value="Unassembled WGS sequence"/>
</dbReference>
<dbReference type="Pfam" id="PF08472">
    <property type="entry name" value="S6PP_C"/>
    <property type="match status" value="1"/>
</dbReference>
<dbReference type="STRING" id="1227454.C446_12599"/>
<sequence length="138" mass="15697">MSDRSRYAAEIESLHEFFVEWYAGQRPKTDAGRLEEALAPGFEMVTPDGDRLAREAVLEGIREDYGRDEPGAFDIDIRNVEVVARTESHATVRYEECQETTDETTGRVSTVLFRDDTDAPGELAWVDLHETWLESPET</sequence>
<comment type="caution">
    <text evidence="2">The sequence shown here is derived from an EMBL/GenBank/DDBJ whole genome shotgun (WGS) entry which is preliminary data.</text>
</comment>
<name>M0LTK7_9EURY</name>
<gene>
    <name evidence="2" type="ORF">C446_12599</name>
</gene>
<dbReference type="InterPro" id="IPR013679">
    <property type="entry name" value="SPP_C"/>
</dbReference>